<reference evidence="3" key="1">
    <citation type="submission" date="2021-02" db="EMBL/GenBank/DDBJ databases">
        <authorList>
            <person name="Nowell W R."/>
        </authorList>
    </citation>
    <scope>NUCLEOTIDE SEQUENCE</scope>
</reference>
<sequence length="146" mass="16619">MFSSLLIFVCCTSLVGSLAINPTYTDGMQYLLKSVNITYSQRISDHNQCSVELQDRPKHLVEGQVVKLKTKFFKVEECRLNRAYRAPCGSRLFFQLQNLVCATAKQTLHRRQVTSYEPIDFLQRSGSSECCESACTIAEFFQHCSS</sequence>
<keyword evidence="4" id="KW-1185">Reference proteome</keyword>
<evidence type="ECO:0000256" key="2">
    <source>
        <dbReference type="SAM" id="SignalP"/>
    </source>
</evidence>
<accession>A0A814GNA1</accession>
<evidence type="ECO:0000313" key="4">
    <source>
        <dbReference type="Proteomes" id="UP000663828"/>
    </source>
</evidence>
<feature type="signal peptide" evidence="2">
    <location>
        <begin position="1"/>
        <end position="19"/>
    </location>
</feature>
<comment type="caution">
    <text evidence="3">The sequence shown here is derived from an EMBL/GenBank/DDBJ whole genome shotgun (WGS) entry which is preliminary data.</text>
</comment>
<dbReference type="EMBL" id="CAJNOR010000751">
    <property type="protein sequence ID" value="CAF0998627.1"/>
    <property type="molecule type" value="Genomic_DNA"/>
</dbReference>
<dbReference type="AlphaFoldDB" id="A0A814GNA1"/>
<dbReference type="SUPFAM" id="SSF56994">
    <property type="entry name" value="Insulin-like"/>
    <property type="match status" value="1"/>
</dbReference>
<comment type="similarity">
    <text evidence="1">Belongs to the insulin family.</text>
</comment>
<evidence type="ECO:0000256" key="1">
    <source>
        <dbReference type="ARBA" id="ARBA00009034"/>
    </source>
</evidence>
<protein>
    <submittedName>
        <fullName evidence="3">Uncharacterized protein</fullName>
    </submittedName>
</protein>
<feature type="chain" id="PRO_5032570214" evidence="2">
    <location>
        <begin position="20"/>
        <end position="146"/>
    </location>
</feature>
<proteinExistence type="inferred from homology"/>
<dbReference type="InterPro" id="IPR022353">
    <property type="entry name" value="Insulin_CS"/>
</dbReference>
<name>A0A814GNA1_ADIRI</name>
<organism evidence="3 4">
    <name type="scientific">Adineta ricciae</name>
    <name type="common">Rotifer</name>
    <dbReference type="NCBI Taxonomy" id="249248"/>
    <lineage>
        <taxon>Eukaryota</taxon>
        <taxon>Metazoa</taxon>
        <taxon>Spiralia</taxon>
        <taxon>Gnathifera</taxon>
        <taxon>Rotifera</taxon>
        <taxon>Eurotatoria</taxon>
        <taxon>Bdelloidea</taxon>
        <taxon>Adinetida</taxon>
        <taxon>Adinetidae</taxon>
        <taxon>Adineta</taxon>
    </lineage>
</organism>
<dbReference type="PROSITE" id="PS00262">
    <property type="entry name" value="INSULIN"/>
    <property type="match status" value="1"/>
</dbReference>
<dbReference type="Proteomes" id="UP000663828">
    <property type="component" value="Unassembled WGS sequence"/>
</dbReference>
<gene>
    <name evidence="3" type="ORF">XAT740_LOCUS13084</name>
</gene>
<evidence type="ECO:0000313" key="3">
    <source>
        <dbReference type="EMBL" id="CAF0998627.1"/>
    </source>
</evidence>
<keyword evidence="2" id="KW-0732">Signal</keyword>
<dbReference type="InterPro" id="IPR036438">
    <property type="entry name" value="Insulin-like_sf"/>
</dbReference>